<dbReference type="PROSITE" id="PS50005">
    <property type="entry name" value="TPR"/>
    <property type="match status" value="1"/>
</dbReference>
<accession>A0A6I4IT42</accession>
<evidence type="ECO:0000256" key="1">
    <source>
        <dbReference type="PROSITE-ProRule" id="PRU00339"/>
    </source>
</evidence>
<keyword evidence="3" id="KW-1185">Reference proteome</keyword>
<dbReference type="OrthoDB" id="1149028at2"/>
<gene>
    <name evidence="2" type="ORF">GOQ30_12770</name>
</gene>
<dbReference type="InterPro" id="IPR019734">
    <property type="entry name" value="TPR_rpt"/>
</dbReference>
<organism evidence="2 3">
    <name type="scientific">Flavobacterium profundi</name>
    <dbReference type="NCBI Taxonomy" id="1774945"/>
    <lineage>
        <taxon>Bacteria</taxon>
        <taxon>Pseudomonadati</taxon>
        <taxon>Bacteroidota</taxon>
        <taxon>Flavobacteriia</taxon>
        <taxon>Flavobacteriales</taxon>
        <taxon>Flavobacteriaceae</taxon>
        <taxon>Flavobacterium</taxon>
    </lineage>
</organism>
<dbReference type="InterPro" id="IPR011990">
    <property type="entry name" value="TPR-like_helical_dom_sf"/>
</dbReference>
<evidence type="ECO:0008006" key="4">
    <source>
        <dbReference type="Google" id="ProtNLM"/>
    </source>
</evidence>
<dbReference type="AlphaFoldDB" id="A0A6I4IT42"/>
<feature type="repeat" description="TPR" evidence="1">
    <location>
        <begin position="244"/>
        <end position="277"/>
    </location>
</feature>
<dbReference type="Proteomes" id="UP000431264">
    <property type="component" value="Unassembled WGS sequence"/>
</dbReference>
<dbReference type="SUPFAM" id="SSF48452">
    <property type="entry name" value="TPR-like"/>
    <property type="match status" value="1"/>
</dbReference>
<reference evidence="3" key="1">
    <citation type="submission" date="2019-05" db="EMBL/GenBank/DDBJ databases">
        <title>Flavobacterium profundi sp. nov., isolated from a deep-sea seamount.</title>
        <authorList>
            <person name="Zhang D.-C."/>
        </authorList>
    </citation>
    <scope>NUCLEOTIDE SEQUENCE [LARGE SCALE GENOMIC DNA]</scope>
    <source>
        <strain evidence="3">TP390</strain>
    </source>
</reference>
<evidence type="ECO:0000313" key="2">
    <source>
        <dbReference type="EMBL" id="MVO10037.1"/>
    </source>
</evidence>
<evidence type="ECO:0000313" key="3">
    <source>
        <dbReference type="Proteomes" id="UP000431264"/>
    </source>
</evidence>
<keyword evidence="1" id="KW-0802">TPR repeat</keyword>
<dbReference type="RefSeq" id="WP_140998402.1">
    <property type="nucleotide sequence ID" value="NZ_VDCZ01000009.1"/>
</dbReference>
<dbReference type="EMBL" id="WQLW01000009">
    <property type="protein sequence ID" value="MVO10037.1"/>
    <property type="molecule type" value="Genomic_DNA"/>
</dbReference>
<name>A0A6I4IT42_9FLAO</name>
<sequence>MKQLFLGLTALISMTAFSQKEELKTLKKLYGKETLSADELKEYKEASDKLNVNAASESDKVYAKLFKTIYPALEYDSKGVNATIADKTKLMNPDFLAEYGIVLDKTIAFEEKSGKKMLSDALKKEKDEFRDFLYGSATQLFKDSSYREASLMFHNLYVFDPKNEGIALNNSAELAVQAQDYLLAEKFYEDLKESDYLKSGYNYYAVPKTSSQEILYPSKEDRDRQVKLGVADNPRDMKMSVKKPDVYKMIARLAFQNKDYQKTKKALEEAKPLNPNDADLLETEFQLNFTLGYDFLKEDNKLVDEINKSVADKVKYDELMEKRKKTFKASLPYLEKAYQLKPSDNNTKILLRSAYEILDMKDKAATIN</sequence>
<comment type="caution">
    <text evidence="2">The sequence shown here is derived from an EMBL/GenBank/DDBJ whole genome shotgun (WGS) entry which is preliminary data.</text>
</comment>
<dbReference type="Gene3D" id="1.25.40.10">
    <property type="entry name" value="Tetratricopeptide repeat domain"/>
    <property type="match status" value="1"/>
</dbReference>
<proteinExistence type="predicted"/>
<protein>
    <recommendedName>
        <fullName evidence="4">Tetratricopeptide repeat protein</fullName>
    </recommendedName>
</protein>